<dbReference type="PANTHER" id="PTHR42760:SF5">
    <property type="entry name" value="2-DEHYDRO-3-DEOXY-D-GLUCONATE 5-DEHYDROGENASE"/>
    <property type="match status" value="1"/>
</dbReference>
<dbReference type="InterPro" id="IPR002347">
    <property type="entry name" value="SDR_fam"/>
</dbReference>
<dbReference type="Proteomes" id="UP000639403">
    <property type="component" value="Unassembled WGS sequence"/>
</dbReference>
<dbReference type="FunFam" id="3.40.50.720:FF:000084">
    <property type="entry name" value="Short-chain dehydrogenase reductase"/>
    <property type="match status" value="1"/>
</dbReference>
<reference evidence="5" key="1">
    <citation type="submission" date="2020-11" db="EMBL/GenBank/DDBJ databases">
        <authorList>
            <person name="Koelle M."/>
            <person name="Horta M.A.C."/>
            <person name="Nowrousian M."/>
            <person name="Ohm R.A."/>
            <person name="Benz P."/>
            <person name="Pilgard A."/>
        </authorList>
    </citation>
    <scope>NUCLEOTIDE SEQUENCE</scope>
    <source>
        <strain evidence="5">FPRL280</strain>
    </source>
</reference>
<dbReference type="InterPro" id="IPR020904">
    <property type="entry name" value="Sc_DH/Rdtase_CS"/>
</dbReference>
<dbReference type="InterPro" id="IPR036291">
    <property type="entry name" value="NAD(P)-bd_dom_sf"/>
</dbReference>
<dbReference type="PRINTS" id="PR00081">
    <property type="entry name" value="GDHRDH"/>
</dbReference>
<protein>
    <recommendedName>
        <fullName evidence="4">Ketoreductase domain-containing protein</fullName>
    </recommendedName>
</protein>
<evidence type="ECO:0000256" key="1">
    <source>
        <dbReference type="ARBA" id="ARBA00006484"/>
    </source>
</evidence>
<dbReference type="SMART" id="SM00822">
    <property type="entry name" value="PKS_KR"/>
    <property type="match status" value="1"/>
</dbReference>
<accession>A0A8H7P1R9</accession>
<dbReference type="Pfam" id="PF13561">
    <property type="entry name" value="adh_short_C2"/>
    <property type="match status" value="1"/>
</dbReference>
<evidence type="ECO:0000256" key="2">
    <source>
        <dbReference type="ARBA" id="ARBA00022857"/>
    </source>
</evidence>
<dbReference type="SUPFAM" id="SSF51735">
    <property type="entry name" value="NAD(P)-binding Rossmann-fold domains"/>
    <property type="match status" value="1"/>
</dbReference>
<name>A0A8H7P1R9_9APHY</name>
<evidence type="ECO:0000313" key="5">
    <source>
        <dbReference type="EMBL" id="KAF9813256.1"/>
    </source>
</evidence>
<dbReference type="GO" id="GO:0016616">
    <property type="term" value="F:oxidoreductase activity, acting on the CH-OH group of donors, NAD or NADP as acceptor"/>
    <property type="evidence" value="ECO:0007669"/>
    <property type="project" value="TreeGrafter"/>
</dbReference>
<keyword evidence="3" id="KW-0560">Oxidoreductase</keyword>
<evidence type="ECO:0000256" key="3">
    <source>
        <dbReference type="ARBA" id="ARBA00023002"/>
    </source>
</evidence>
<comment type="caution">
    <text evidence="5">The sequence shown here is derived from an EMBL/GenBank/DDBJ whole genome shotgun (WGS) entry which is preliminary data.</text>
</comment>
<keyword evidence="2" id="KW-0521">NADP</keyword>
<sequence>MDPTPAIPAPDLFSLAGHNVLITGASRGIGAACAIALAEAGADICLVQRPSTASANSPTYNAIAALGRTVKSVQCDLEDLEAVKQIFPSALEAMGGEIHILVNCAGIQRRSPAVQFTERDWDDVINVNLKSVWILSQAAGQHMVPRRRGKIINFCSLLTFQGGFTVPAYAAAKGALGQLTKALSNEWSKENVQVNGICPGYIATDMNEKLLQDPARLRQISERIPAGRWGTPQDFAGPVIFLASKASQYVCGELVVVDGVSCRPWCTT</sequence>
<organism evidence="5 6">
    <name type="scientific">Rhodonia placenta</name>
    <dbReference type="NCBI Taxonomy" id="104341"/>
    <lineage>
        <taxon>Eukaryota</taxon>
        <taxon>Fungi</taxon>
        <taxon>Dikarya</taxon>
        <taxon>Basidiomycota</taxon>
        <taxon>Agaricomycotina</taxon>
        <taxon>Agaricomycetes</taxon>
        <taxon>Polyporales</taxon>
        <taxon>Adustoporiaceae</taxon>
        <taxon>Rhodonia</taxon>
    </lineage>
</organism>
<dbReference type="InterPro" id="IPR057326">
    <property type="entry name" value="KR_dom"/>
</dbReference>
<reference evidence="5" key="2">
    <citation type="journal article" name="Front. Microbiol.">
        <title>Degradative Capacity of Two Strains of Rhodonia placenta: From Phenotype to Genotype.</title>
        <authorList>
            <person name="Kolle M."/>
            <person name="Horta M.A.C."/>
            <person name="Nowrousian M."/>
            <person name="Ohm R.A."/>
            <person name="Benz J.P."/>
            <person name="Pilgard A."/>
        </authorList>
    </citation>
    <scope>NUCLEOTIDE SEQUENCE</scope>
    <source>
        <strain evidence="5">FPRL280</strain>
    </source>
</reference>
<proteinExistence type="inferred from homology"/>
<dbReference type="PROSITE" id="PS00061">
    <property type="entry name" value="ADH_SHORT"/>
    <property type="match status" value="1"/>
</dbReference>
<dbReference type="PRINTS" id="PR00080">
    <property type="entry name" value="SDRFAMILY"/>
</dbReference>
<dbReference type="Gene3D" id="3.40.50.720">
    <property type="entry name" value="NAD(P)-binding Rossmann-like Domain"/>
    <property type="match status" value="1"/>
</dbReference>
<dbReference type="AlphaFoldDB" id="A0A8H7P1R9"/>
<evidence type="ECO:0000313" key="6">
    <source>
        <dbReference type="Proteomes" id="UP000639403"/>
    </source>
</evidence>
<evidence type="ECO:0000259" key="4">
    <source>
        <dbReference type="SMART" id="SM00822"/>
    </source>
</evidence>
<gene>
    <name evidence="5" type="ORF">IEO21_05691</name>
</gene>
<dbReference type="EMBL" id="JADOXO010000109">
    <property type="protein sequence ID" value="KAF9813256.1"/>
    <property type="molecule type" value="Genomic_DNA"/>
</dbReference>
<comment type="similarity">
    <text evidence="1">Belongs to the short-chain dehydrogenases/reductases (SDR) family.</text>
</comment>
<dbReference type="PANTHER" id="PTHR42760">
    <property type="entry name" value="SHORT-CHAIN DEHYDROGENASES/REDUCTASES FAMILY MEMBER"/>
    <property type="match status" value="1"/>
</dbReference>
<feature type="domain" description="Ketoreductase" evidence="4">
    <location>
        <begin position="18"/>
        <end position="190"/>
    </location>
</feature>